<gene>
    <name evidence="1" type="ordered locus">Turpa_4024</name>
</gene>
<evidence type="ECO:0000313" key="1">
    <source>
        <dbReference type="EMBL" id="AFM14658.1"/>
    </source>
</evidence>
<reference evidence="1 2" key="1">
    <citation type="submission" date="2012-06" db="EMBL/GenBank/DDBJ databases">
        <title>The complete chromosome of genome of Turneriella parva DSM 21527.</title>
        <authorList>
            <consortium name="US DOE Joint Genome Institute (JGI-PGF)"/>
            <person name="Lucas S."/>
            <person name="Han J."/>
            <person name="Lapidus A."/>
            <person name="Bruce D."/>
            <person name="Goodwin L."/>
            <person name="Pitluck S."/>
            <person name="Peters L."/>
            <person name="Kyrpides N."/>
            <person name="Mavromatis K."/>
            <person name="Ivanova N."/>
            <person name="Mikhailova N."/>
            <person name="Chertkov O."/>
            <person name="Detter J.C."/>
            <person name="Tapia R."/>
            <person name="Han C."/>
            <person name="Land M."/>
            <person name="Hauser L."/>
            <person name="Markowitz V."/>
            <person name="Cheng J.-F."/>
            <person name="Hugenholtz P."/>
            <person name="Woyke T."/>
            <person name="Wu D."/>
            <person name="Gronow S."/>
            <person name="Wellnitz S."/>
            <person name="Brambilla E."/>
            <person name="Klenk H.-P."/>
            <person name="Eisen J.A."/>
        </authorList>
    </citation>
    <scope>NUCLEOTIDE SEQUENCE [LARGE SCALE GENOMIC DNA]</scope>
    <source>
        <strain evidence="2">ATCC BAA-1111 / DSM 21527 / NCTC 11395 / H</strain>
    </source>
</reference>
<dbReference type="Proteomes" id="UP000006048">
    <property type="component" value="Chromosome"/>
</dbReference>
<dbReference type="KEGG" id="tpx:Turpa_4024"/>
<dbReference type="RefSeq" id="WP_014805134.1">
    <property type="nucleotide sequence ID" value="NC_018020.1"/>
</dbReference>
<dbReference type="AlphaFoldDB" id="I4BBK1"/>
<name>I4BBK1_TURPD</name>
<dbReference type="EMBL" id="CP002959">
    <property type="protein sequence ID" value="AFM14658.1"/>
    <property type="molecule type" value="Genomic_DNA"/>
</dbReference>
<protein>
    <submittedName>
        <fullName evidence="1">Uncharacterized protein</fullName>
    </submittedName>
</protein>
<dbReference type="HOGENOM" id="CLU_2332807_0_0_12"/>
<dbReference type="STRING" id="869212.Turpa_4024"/>
<organism evidence="1 2">
    <name type="scientific">Turneriella parva (strain ATCC BAA-1111 / DSM 21527 / NCTC 11395 / H)</name>
    <name type="common">Leptospira parva</name>
    <dbReference type="NCBI Taxonomy" id="869212"/>
    <lineage>
        <taxon>Bacteria</taxon>
        <taxon>Pseudomonadati</taxon>
        <taxon>Spirochaetota</taxon>
        <taxon>Spirochaetia</taxon>
        <taxon>Leptospirales</taxon>
        <taxon>Leptospiraceae</taxon>
        <taxon>Turneriella</taxon>
    </lineage>
</organism>
<accession>I4BBK1</accession>
<proteinExistence type="predicted"/>
<keyword evidence="2" id="KW-1185">Reference proteome</keyword>
<sequence length="98" mass="10866">MNYPVVAKKAFKRLRYSAHEVWQNLRELKKNISCLVRNIDDMGTCLSRSRHLVQGLTGVESACVRGESRDSGVSAKNAQCQSPVGHNMWGPYVSGGET</sequence>
<evidence type="ECO:0000313" key="2">
    <source>
        <dbReference type="Proteomes" id="UP000006048"/>
    </source>
</evidence>